<gene>
    <name evidence="2" type="ORF">Zmor_027130</name>
</gene>
<dbReference type="Proteomes" id="UP001168821">
    <property type="component" value="Unassembled WGS sequence"/>
</dbReference>
<comment type="caution">
    <text evidence="2">The sequence shown here is derived from an EMBL/GenBank/DDBJ whole genome shotgun (WGS) entry which is preliminary data.</text>
</comment>
<dbReference type="AlphaFoldDB" id="A0AA38M0J9"/>
<evidence type="ECO:0000313" key="2">
    <source>
        <dbReference type="EMBL" id="KAJ3630040.1"/>
    </source>
</evidence>
<dbReference type="GO" id="GO:1901135">
    <property type="term" value="P:carbohydrate derivative metabolic process"/>
    <property type="evidence" value="ECO:0007669"/>
    <property type="project" value="InterPro"/>
</dbReference>
<organism evidence="2 3">
    <name type="scientific">Zophobas morio</name>
    <dbReference type="NCBI Taxonomy" id="2755281"/>
    <lineage>
        <taxon>Eukaryota</taxon>
        <taxon>Metazoa</taxon>
        <taxon>Ecdysozoa</taxon>
        <taxon>Arthropoda</taxon>
        <taxon>Hexapoda</taxon>
        <taxon>Insecta</taxon>
        <taxon>Pterygota</taxon>
        <taxon>Neoptera</taxon>
        <taxon>Endopterygota</taxon>
        <taxon>Coleoptera</taxon>
        <taxon>Polyphaga</taxon>
        <taxon>Cucujiformia</taxon>
        <taxon>Tenebrionidae</taxon>
        <taxon>Zophobas</taxon>
    </lineage>
</organism>
<dbReference type="EMBL" id="JALNTZ010000897">
    <property type="protein sequence ID" value="KAJ3630040.1"/>
    <property type="molecule type" value="Genomic_DNA"/>
</dbReference>
<proteinExistence type="predicted"/>
<feature type="domain" description="SIS" evidence="1">
    <location>
        <begin position="93"/>
        <end position="241"/>
    </location>
</feature>
<reference evidence="2" key="1">
    <citation type="journal article" date="2023" name="G3 (Bethesda)">
        <title>Whole genome assemblies of Zophobas morio and Tenebrio molitor.</title>
        <authorList>
            <person name="Kaur S."/>
            <person name="Stinson S.A."/>
            <person name="diCenzo G.C."/>
        </authorList>
    </citation>
    <scope>NUCLEOTIDE SEQUENCE</scope>
    <source>
        <strain evidence="2">QUZm001</strain>
    </source>
</reference>
<evidence type="ECO:0000259" key="1">
    <source>
        <dbReference type="PROSITE" id="PS51464"/>
    </source>
</evidence>
<dbReference type="GO" id="GO:0097367">
    <property type="term" value="F:carbohydrate derivative binding"/>
    <property type="evidence" value="ECO:0007669"/>
    <property type="project" value="InterPro"/>
</dbReference>
<dbReference type="SUPFAM" id="SSF53697">
    <property type="entry name" value="SIS domain"/>
    <property type="match status" value="1"/>
</dbReference>
<dbReference type="InterPro" id="IPR046348">
    <property type="entry name" value="SIS_dom_sf"/>
</dbReference>
<dbReference type="InterPro" id="IPR001347">
    <property type="entry name" value="SIS_dom"/>
</dbReference>
<protein>
    <recommendedName>
        <fullName evidence="1">SIS domain-containing protein</fullName>
    </recommendedName>
</protein>
<accession>A0AA38M0J9</accession>
<dbReference type="PROSITE" id="PS51464">
    <property type="entry name" value="SIS"/>
    <property type="match status" value="1"/>
</dbReference>
<name>A0AA38M0J9_9CUCU</name>
<evidence type="ECO:0000313" key="3">
    <source>
        <dbReference type="Proteomes" id="UP001168821"/>
    </source>
</evidence>
<keyword evidence="3" id="KW-1185">Reference proteome</keyword>
<dbReference type="Gene3D" id="3.40.50.10490">
    <property type="entry name" value="Glucose-6-phosphate isomerase like protein, domain 1"/>
    <property type="match status" value="2"/>
</dbReference>
<sequence length="241" mass="27383">MMNDYVKDIKHLVITCNSEGQLAVRSQKTEGNLVFLLPPEANDKSFAMTSSYTGMMISAKLLFEINDFAKLSKDVEKLAAEMTKNMENNFEEIISLANEKHKRVIYLGSGDLNGIAEESHLKMLELTAGEVAMFYNSPMGFRHGPKSILNKESVVILYFNSDSYKRQYDLDLLKEFSGQDQVDKIVVVDYKHDAEVEKLCDQYFVFDHSMSEDLMGLNYVTFAQLFGFYKSISIGKTPDNP</sequence>